<keyword evidence="2" id="KW-1185">Reference proteome</keyword>
<reference evidence="1 2" key="1">
    <citation type="journal article" date="2014" name="Genome Biol. Evol.">
        <title>The genome of the myxosporean Thelohanellus kitauei shows adaptations to nutrient acquisition within its fish host.</title>
        <authorList>
            <person name="Yang Y."/>
            <person name="Xiong J."/>
            <person name="Zhou Z."/>
            <person name="Huo F."/>
            <person name="Miao W."/>
            <person name="Ran C."/>
            <person name="Liu Y."/>
            <person name="Zhang J."/>
            <person name="Feng J."/>
            <person name="Wang M."/>
            <person name="Wang M."/>
            <person name="Wang L."/>
            <person name="Yao B."/>
        </authorList>
    </citation>
    <scope>NUCLEOTIDE SEQUENCE [LARGE SCALE GENOMIC DNA]</scope>
    <source>
        <strain evidence="1">Wuqing</strain>
    </source>
</reference>
<evidence type="ECO:0000313" key="2">
    <source>
        <dbReference type="Proteomes" id="UP000031668"/>
    </source>
</evidence>
<gene>
    <name evidence="1" type="ORF">RF11_15972</name>
</gene>
<dbReference type="EMBL" id="JWZT01003512">
    <property type="protein sequence ID" value="KII66513.1"/>
    <property type="molecule type" value="Genomic_DNA"/>
</dbReference>
<dbReference type="Proteomes" id="UP000031668">
    <property type="component" value="Unassembled WGS sequence"/>
</dbReference>
<proteinExistence type="predicted"/>
<dbReference type="AlphaFoldDB" id="A0A0C2JBE0"/>
<accession>A0A0C2JBE0</accession>
<evidence type="ECO:0000313" key="1">
    <source>
        <dbReference type="EMBL" id="KII66513.1"/>
    </source>
</evidence>
<organism evidence="1 2">
    <name type="scientific">Thelohanellus kitauei</name>
    <name type="common">Myxosporean</name>
    <dbReference type="NCBI Taxonomy" id="669202"/>
    <lineage>
        <taxon>Eukaryota</taxon>
        <taxon>Metazoa</taxon>
        <taxon>Cnidaria</taxon>
        <taxon>Myxozoa</taxon>
        <taxon>Myxosporea</taxon>
        <taxon>Bivalvulida</taxon>
        <taxon>Platysporina</taxon>
        <taxon>Myxobolidae</taxon>
        <taxon>Thelohanellus</taxon>
    </lineage>
</organism>
<sequence length="113" mass="12927">MDVGKDFNLMLLDALYAARRVWEQVGISTISHCLAEYNFIKEEIKTEEQDEELIELGSQARCEHYADAHSPEKTEKLETRCDACVRSARQLDVNYQPKEDALAGDSSELWTDT</sequence>
<comment type="caution">
    <text evidence="1">The sequence shown here is derived from an EMBL/GenBank/DDBJ whole genome shotgun (WGS) entry which is preliminary data.</text>
</comment>
<protein>
    <submittedName>
        <fullName evidence="1">Uncharacterized protein</fullName>
    </submittedName>
</protein>
<name>A0A0C2JBE0_THEKT</name>